<evidence type="ECO:0000256" key="1">
    <source>
        <dbReference type="SAM" id="MobiDB-lite"/>
    </source>
</evidence>
<feature type="compositionally biased region" description="Basic and acidic residues" evidence="1">
    <location>
        <begin position="19"/>
        <end position="28"/>
    </location>
</feature>
<accession>A0AAV0BU45</accession>
<name>A0AAV0BU45_PHAPC</name>
<gene>
    <name evidence="2" type="ORF">PPACK8108_LOCUS24909</name>
</gene>
<proteinExistence type="predicted"/>
<dbReference type="EMBL" id="CALTRL010006128">
    <property type="protein sequence ID" value="CAH7689773.1"/>
    <property type="molecule type" value="Genomic_DNA"/>
</dbReference>
<feature type="region of interest" description="Disordered" evidence="1">
    <location>
        <begin position="1"/>
        <end position="28"/>
    </location>
</feature>
<protein>
    <submittedName>
        <fullName evidence="2">Expressed protein</fullName>
    </submittedName>
</protein>
<comment type="caution">
    <text evidence="2">The sequence shown here is derived from an EMBL/GenBank/DDBJ whole genome shotgun (WGS) entry which is preliminary data.</text>
</comment>
<feature type="compositionally biased region" description="Acidic residues" evidence="1">
    <location>
        <begin position="544"/>
        <end position="553"/>
    </location>
</feature>
<reference evidence="2" key="1">
    <citation type="submission" date="2022-06" db="EMBL/GenBank/DDBJ databases">
        <authorList>
            <consortium name="SYNGENTA / RWTH Aachen University"/>
        </authorList>
    </citation>
    <scope>NUCLEOTIDE SEQUENCE</scope>
</reference>
<dbReference type="AlphaFoldDB" id="A0AAV0BU45"/>
<evidence type="ECO:0000313" key="3">
    <source>
        <dbReference type="Proteomes" id="UP001153365"/>
    </source>
</evidence>
<sequence length="553" mass="62465">MPRFFPSSLHGRHRSKSQTKGDESLSETRRLNPLVISAPKIGNSSTESSPRAVLEFTKVPLDKLSDGHSSLGTTVSYEADYLVENGTHSSRRDLCVAHRVTKNPCRCGSSNESKFQQDFSGQDCIYCDSKNIEGNFESKYEESLKNYSPTSAVPKAGKFPSEYGKFLFLMSNCVRSGSIIKMKLFLLHTVLKKFQNNYQGSTNSGQDFYQHSQTSRGTDNKQKLKLELHLSDMAPLLSLPDYYKLYLAEGETSINNQRSPSVYSNDTTSSDYRLNPFSKSFATHQLNVSDDERSEWTAKPTFKSANAFNTDFYDLNDENASSFYREGKHSGASNPTIFPKPADCTNSVSYQSARSHSFENLSPDQIESLKIIDQHAKSILSHAPSTQLYSPSWSSSLPSINSGQPTNFLGKLKWEEDERSENFKLHTMVEINQSEFCRTDFDMGLPDHRVLANQLKKPTGLKPEKVQKSAHYRKVLQPGENVHFFRKDTEGEKKKQNLVERFEQLLRASDESAEGTIKISLTPKLGESYPEELTPRPKLLNLEDTPEFDNPDH</sequence>
<dbReference type="Proteomes" id="UP001153365">
    <property type="component" value="Unassembled WGS sequence"/>
</dbReference>
<organism evidence="2 3">
    <name type="scientific">Phakopsora pachyrhizi</name>
    <name type="common">Asian soybean rust disease fungus</name>
    <dbReference type="NCBI Taxonomy" id="170000"/>
    <lineage>
        <taxon>Eukaryota</taxon>
        <taxon>Fungi</taxon>
        <taxon>Dikarya</taxon>
        <taxon>Basidiomycota</taxon>
        <taxon>Pucciniomycotina</taxon>
        <taxon>Pucciniomycetes</taxon>
        <taxon>Pucciniales</taxon>
        <taxon>Phakopsoraceae</taxon>
        <taxon>Phakopsora</taxon>
    </lineage>
</organism>
<feature type="region of interest" description="Disordered" evidence="1">
    <location>
        <begin position="521"/>
        <end position="553"/>
    </location>
</feature>
<keyword evidence="3" id="KW-1185">Reference proteome</keyword>
<evidence type="ECO:0000313" key="2">
    <source>
        <dbReference type="EMBL" id="CAH7689773.1"/>
    </source>
</evidence>